<evidence type="ECO:0000313" key="2">
    <source>
        <dbReference type="Proteomes" id="UP001335183"/>
    </source>
</evidence>
<evidence type="ECO:0000313" key="1">
    <source>
        <dbReference type="EMBL" id="WWA47071.1"/>
    </source>
</evidence>
<protein>
    <submittedName>
        <fullName evidence="1">Uncharacterized protein</fullName>
    </submittedName>
</protein>
<dbReference type="EMBL" id="CP144918">
    <property type="protein sequence ID" value="WWA47071.1"/>
    <property type="molecule type" value="Genomic_DNA"/>
</dbReference>
<organism evidence="1 2">
    <name type="scientific">Pelagerythrobacter marensis</name>
    <dbReference type="NCBI Taxonomy" id="543877"/>
    <lineage>
        <taxon>Bacteria</taxon>
        <taxon>Pseudomonadati</taxon>
        <taxon>Pseudomonadota</taxon>
        <taxon>Alphaproteobacteria</taxon>
        <taxon>Sphingomonadales</taxon>
        <taxon>Erythrobacteraceae</taxon>
        <taxon>Pelagerythrobacter</taxon>
    </lineage>
</organism>
<dbReference type="RefSeq" id="WP_338445962.1">
    <property type="nucleotide sequence ID" value="NZ_CP144918.1"/>
</dbReference>
<proteinExistence type="predicted"/>
<reference evidence="1 2" key="1">
    <citation type="submission" date="2024-02" db="EMBL/GenBank/DDBJ databases">
        <title>The whole genome sequence of five bacterial samples isolated from Abu Dhabi Sabkha-shore region.</title>
        <authorList>
            <person name="Sudalaimuthuasari N."/>
            <person name="Sarfraz B."/>
            <person name="Tuyisabe J.D."/>
            <person name="Mugisha Ntwali L.D.M."/>
            <person name="Ali A.I.A.A."/>
            <person name="Almansoori S.Z.A."/>
            <person name="Alajami H.S.A."/>
            <person name="Almeqbaali A.A.S."/>
            <person name="Kundu B."/>
            <person name="Saeed E.E."/>
            <person name="Sukumarinath V."/>
            <person name="Mishra A.K."/>
            <person name="Hazzouri K.M."/>
            <person name="Almaskari R."/>
            <person name="Sharma A.K."/>
            <person name="Amiri K.M.A."/>
        </authorList>
    </citation>
    <scope>NUCLEOTIDE SEQUENCE [LARGE SCALE GENOMIC DNA]</scope>
    <source>
        <strain evidence="2">kcgeb_sd</strain>
    </source>
</reference>
<keyword evidence="2" id="KW-1185">Reference proteome</keyword>
<accession>A0ABZ2D762</accession>
<dbReference type="Proteomes" id="UP001335183">
    <property type="component" value="Chromosome"/>
</dbReference>
<sequence length="91" mass="10002">MAVGLRIWDTAGNLIFDENTRITRYLGSGSTGTADGSISDAKLAESGAAVWWRFIGSATPPVMLHSGTNLSWQWDIPLTYRTSRTFVYGLF</sequence>
<gene>
    <name evidence="1" type="ORF">V5F89_12505</name>
</gene>
<name>A0ABZ2D762_9SPHN</name>